<evidence type="ECO:0000313" key="1">
    <source>
        <dbReference type="EMBL" id="DAD81799.1"/>
    </source>
</evidence>
<organism evidence="1">
    <name type="scientific">Siphoviridae sp. ctvyM23</name>
    <dbReference type="NCBI Taxonomy" id="2826514"/>
    <lineage>
        <taxon>Viruses</taxon>
        <taxon>Duplodnaviria</taxon>
        <taxon>Heunggongvirae</taxon>
        <taxon>Uroviricota</taxon>
        <taxon>Caudoviricetes</taxon>
    </lineage>
</organism>
<accession>A0A8S5MID3</accession>
<sequence length="215" mass="24478">MTAAIDICNNALDLVGQGLHIESFDDQSKEADLCKRNYQQVVDRALTKFNFSFARKDELISEKNLIQNVVSIPYKYTYSIPSDVMNILYLEPYRKEGEETINIKTLKFNFRVIDVNKKKQRCIVTNKKAPFVIQYQAFIDDPNLFSVQFTEAVEYLLGARLASALIHGNTGISISNTLMQQGIMFLQLASSQDNQQGADSIKDNQCSFIEARYGY</sequence>
<name>A0A8S5MID3_9CAUD</name>
<proteinExistence type="predicted"/>
<dbReference type="EMBL" id="BK014908">
    <property type="protein sequence ID" value="DAD81799.1"/>
    <property type="molecule type" value="Genomic_DNA"/>
</dbReference>
<protein>
    <submittedName>
        <fullName evidence="1">Tail tubular protein</fullName>
    </submittedName>
</protein>
<reference evidence="1" key="1">
    <citation type="journal article" date="2021" name="Proc. Natl. Acad. Sci. U.S.A.">
        <title>A Catalog of Tens of Thousands of Viruses from Human Metagenomes Reveals Hidden Associations with Chronic Diseases.</title>
        <authorList>
            <person name="Tisza M.J."/>
            <person name="Buck C.B."/>
        </authorList>
    </citation>
    <scope>NUCLEOTIDE SEQUENCE</scope>
    <source>
        <strain evidence="1">CtvyM23</strain>
    </source>
</reference>